<keyword evidence="3" id="KW-1185">Reference proteome</keyword>
<feature type="region of interest" description="Disordered" evidence="1">
    <location>
        <begin position="17"/>
        <end position="69"/>
    </location>
</feature>
<name>A0AAV5LQD7_9ROSI</name>
<sequence>MDESLLSLLLLRRTSRNLGHHANVLGDTPSNLSTFDDNDDDEGSRSSKKRFLNRARTNAMSSPSPDSRS</sequence>
<evidence type="ECO:0000313" key="2">
    <source>
        <dbReference type="EMBL" id="GKV39666.1"/>
    </source>
</evidence>
<protein>
    <submittedName>
        <fullName evidence="2">Uncharacterized protein</fullName>
    </submittedName>
</protein>
<gene>
    <name evidence="2" type="ORF">SLEP1_g47404</name>
</gene>
<organism evidence="2 3">
    <name type="scientific">Rubroshorea leprosula</name>
    <dbReference type="NCBI Taxonomy" id="152421"/>
    <lineage>
        <taxon>Eukaryota</taxon>
        <taxon>Viridiplantae</taxon>
        <taxon>Streptophyta</taxon>
        <taxon>Embryophyta</taxon>
        <taxon>Tracheophyta</taxon>
        <taxon>Spermatophyta</taxon>
        <taxon>Magnoliopsida</taxon>
        <taxon>eudicotyledons</taxon>
        <taxon>Gunneridae</taxon>
        <taxon>Pentapetalae</taxon>
        <taxon>rosids</taxon>
        <taxon>malvids</taxon>
        <taxon>Malvales</taxon>
        <taxon>Dipterocarpaceae</taxon>
        <taxon>Rubroshorea</taxon>
    </lineage>
</organism>
<evidence type="ECO:0000313" key="3">
    <source>
        <dbReference type="Proteomes" id="UP001054252"/>
    </source>
</evidence>
<feature type="compositionally biased region" description="Polar residues" evidence="1">
    <location>
        <begin position="55"/>
        <end position="69"/>
    </location>
</feature>
<reference evidence="2 3" key="1">
    <citation type="journal article" date="2021" name="Commun. Biol.">
        <title>The genome of Shorea leprosula (Dipterocarpaceae) highlights the ecological relevance of drought in aseasonal tropical rainforests.</title>
        <authorList>
            <person name="Ng K.K.S."/>
            <person name="Kobayashi M.J."/>
            <person name="Fawcett J.A."/>
            <person name="Hatakeyama M."/>
            <person name="Paape T."/>
            <person name="Ng C.H."/>
            <person name="Ang C.C."/>
            <person name="Tnah L.H."/>
            <person name="Lee C.T."/>
            <person name="Nishiyama T."/>
            <person name="Sese J."/>
            <person name="O'Brien M.J."/>
            <person name="Copetti D."/>
            <person name="Mohd Noor M.I."/>
            <person name="Ong R.C."/>
            <person name="Putra M."/>
            <person name="Sireger I.Z."/>
            <person name="Indrioko S."/>
            <person name="Kosugi Y."/>
            <person name="Izuno A."/>
            <person name="Isagi Y."/>
            <person name="Lee S.L."/>
            <person name="Shimizu K.K."/>
        </authorList>
    </citation>
    <scope>NUCLEOTIDE SEQUENCE [LARGE SCALE GENOMIC DNA]</scope>
    <source>
        <strain evidence="2">214</strain>
    </source>
</reference>
<dbReference type="Proteomes" id="UP001054252">
    <property type="component" value="Unassembled WGS sequence"/>
</dbReference>
<evidence type="ECO:0000256" key="1">
    <source>
        <dbReference type="SAM" id="MobiDB-lite"/>
    </source>
</evidence>
<comment type="caution">
    <text evidence="2">The sequence shown here is derived from an EMBL/GenBank/DDBJ whole genome shotgun (WGS) entry which is preliminary data.</text>
</comment>
<accession>A0AAV5LQD7</accession>
<proteinExistence type="predicted"/>
<dbReference type="AlphaFoldDB" id="A0AAV5LQD7"/>
<dbReference type="EMBL" id="BPVZ01000136">
    <property type="protein sequence ID" value="GKV39666.1"/>
    <property type="molecule type" value="Genomic_DNA"/>
</dbReference>